<organism evidence="1 2">
    <name type="scientific">Polycladospora coralii</name>
    <dbReference type="NCBI Taxonomy" id="2771432"/>
    <lineage>
        <taxon>Bacteria</taxon>
        <taxon>Bacillati</taxon>
        <taxon>Bacillota</taxon>
        <taxon>Bacilli</taxon>
        <taxon>Bacillales</taxon>
        <taxon>Thermoactinomycetaceae</taxon>
        <taxon>Polycladospora</taxon>
    </lineage>
</organism>
<gene>
    <name evidence="1" type="ORF">IC620_15910</name>
</gene>
<reference evidence="1" key="1">
    <citation type="submission" date="2020-09" db="EMBL/GenBank/DDBJ databases">
        <title>A novel bacterium of genus Hazenella, isolated from South China Sea.</title>
        <authorList>
            <person name="Huang H."/>
            <person name="Mo K."/>
            <person name="Hu Y."/>
        </authorList>
    </citation>
    <scope>NUCLEOTIDE SEQUENCE</scope>
    <source>
        <strain evidence="1">IB182357</strain>
    </source>
</reference>
<dbReference type="Proteomes" id="UP000661691">
    <property type="component" value="Unassembled WGS sequence"/>
</dbReference>
<keyword evidence="2" id="KW-1185">Reference proteome</keyword>
<sequence length="86" mass="10100">KKEKNHVELSNENEDKNTDYVSEFVDEWKEFSKRKTVEDTHTRATFLVDNELLKRFNKLAKGKRGFKSKLINKALSDALDKLEGKK</sequence>
<proteinExistence type="predicted"/>
<evidence type="ECO:0000313" key="1">
    <source>
        <dbReference type="EMBL" id="MBD1373830.1"/>
    </source>
</evidence>
<evidence type="ECO:0000313" key="2">
    <source>
        <dbReference type="Proteomes" id="UP000661691"/>
    </source>
</evidence>
<dbReference type="EMBL" id="JACXAH010000040">
    <property type="protein sequence ID" value="MBD1373830.1"/>
    <property type="molecule type" value="Genomic_DNA"/>
</dbReference>
<feature type="non-terminal residue" evidence="1">
    <location>
        <position position="1"/>
    </location>
</feature>
<name>A0A926RUE1_9BACL</name>
<dbReference type="AlphaFoldDB" id="A0A926RUE1"/>
<protein>
    <submittedName>
        <fullName evidence="1">Uncharacterized protein</fullName>
    </submittedName>
</protein>
<comment type="caution">
    <text evidence="1">The sequence shown here is derived from an EMBL/GenBank/DDBJ whole genome shotgun (WGS) entry which is preliminary data.</text>
</comment>
<accession>A0A926RUE1</accession>